<evidence type="ECO:0000256" key="3">
    <source>
        <dbReference type="SAM" id="SignalP"/>
    </source>
</evidence>
<gene>
    <name evidence="4" type="ORF">SUH3_10685</name>
</gene>
<keyword evidence="2" id="KW-0472">Membrane</keyword>
<feature type="transmembrane region" description="Helical" evidence="2">
    <location>
        <begin position="39"/>
        <end position="57"/>
    </location>
</feature>
<sequence length="173" mass="19334">MPVFTPRSLHRKFIALVAGLSIAITGLSAAPAAADQDDTARALAAILGLAIVGAVIHNSRKDDNVTRYDNHRPYDRPGYRPHDRPGYHPLPPRPRPLPPRADNRKLLPQACLRTFQTRQGKINGFGGKCLSSNYRYTNSLPQACALRFRDQYGFGKGYDAQCLRHRGYQLARR</sequence>
<organism evidence="4 5">
    <name type="scientific">Pseudosulfitobacter pseudonitzschiae</name>
    <dbReference type="NCBI Taxonomy" id="1402135"/>
    <lineage>
        <taxon>Bacteria</taxon>
        <taxon>Pseudomonadati</taxon>
        <taxon>Pseudomonadota</taxon>
        <taxon>Alphaproteobacteria</taxon>
        <taxon>Rhodobacterales</taxon>
        <taxon>Roseobacteraceae</taxon>
        <taxon>Pseudosulfitobacter</taxon>
    </lineage>
</organism>
<dbReference type="GeneID" id="68871739"/>
<feature type="signal peptide" evidence="3">
    <location>
        <begin position="1"/>
        <end position="29"/>
    </location>
</feature>
<evidence type="ECO:0008006" key="6">
    <source>
        <dbReference type="Google" id="ProtNLM"/>
    </source>
</evidence>
<keyword evidence="2" id="KW-1133">Transmembrane helix</keyword>
<accession>A0A073J3P4</accession>
<keyword evidence="2" id="KW-0812">Transmembrane</keyword>
<dbReference type="AlphaFoldDB" id="A0A073J3P4"/>
<dbReference type="Proteomes" id="UP000027746">
    <property type="component" value="Unassembled WGS sequence"/>
</dbReference>
<protein>
    <recommendedName>
        <fullName evidence="6">Lectin-like protein BA14k</fullName>
    </recommendedName>
</protein>
<dbReference type="EMBL" id="JAMD01000002">
    <property type="protein sequence ID" value="KEJ97233.1"/>
    <property type="molecule type" value="Genomic_DNA"/>
</dbReference>
<evidence type="ECO:0000256" key="2">
    <source>
        <dbReference type="SAM" id="Phobius"/>
    </source>
</evidence>
<comment type="caution">
    <text evidence="4">The sequence shown here is derived from an EMBL/GenBank/DDBJ whole genome shotgun (WGS) entry which is preliminary data.</text>
</comment>
<dbReference type="RefSeq" id="WP_037923029.1">
    <property type="nucleotide sequence ID" value="NZ_CP054599.1"/>
</dbReference>
<evidence type="ECO:0000313" key="5">
    <source>
        <dbReference type="Proteomes" id="UP000027746"/>
    </source>
</evidence>
<keyword evidence="3" id="KW-0732">Signal</keyword>
<reference evidence="4 5" key="1">
    <citation type="submission" date="2014-01" db="EMBL/GenBank/DDBJ databases">
        <title>Sulfitobacter sp. H3 (MCCC 1A00686) Genome Sequencing.</title>
        <authorList>
            <person name="Lai Q."/>
            <person name="Hong Z."/>
        </authorList>
    </citation>
    <scope>NUCLEOTIDE SEQUENCE [LARGE SCALE GENOMIC DNA]</scope>
    <source>
        <strain evidence="4 5">H3</strain>
    </source>
</reference>
<dbReference type="OrthoDB" id="7876829at2"/>
<feature type="region of interest" description="Disordered" evidence="1">
    <location>
        <begin position="64"/>
        <end position="103"/>
    </location>
</feature>
<feature type="compositionally biased region" description="Pro residues" evidence="1">
    <location>
        <begin position="88"/>
        <end position="99"/>
    </location>
</feature>
<feature type="compositionally biased region" description="Basic and acidic residues" evidence="1">
    <location>
        <begin position="64"/>
        <end position="86"/>
    </location>
</feature>
<feature type="chain" id="PRO_5041036265" description="Lectin-like protein BA14k" evidence="3">
    <location>
        <begin position="30"/>
        <end position="173"/>
    </location>
</feature>
<evidence type="ECO:0000313" key="4">
    <source>
        <dbReference type="EMBL" id="KEJ97233.1"/>
    </source>
</evidence>
<keyword evidence="5" id="KW-1185">Reference proteome</keyword>
<name>A0A073J3P4_9RHOB</name>
<proteinExistence type="predicted"/>
<evidence type="ECO:0000256" key="1">
    <source>
        <dbReference type="SAM" id="MobiDB-lite"/>
    </source>
</evidence>